<dbReference type="GO" id="GO:0005886">
    <property type="term" value="C:plasma membrane"/>
    <property type="evidence" value="ECO:0007669"/>
    <property type="project" value="TreeGrafter"/>
</dbReference>
<feature type="transmembrane region" description="Helical" evidence="16">
    <location>
        <begin position="792"/>
        <end position="817"/>
    </location>
</feature>
<evidence type="ECO:0000256" key="16">
    <source>
        <dbReference type="SAM" id="Phobius"/>
    </source>
</evidence>
<dbReference type="Pfam" id="PF22314">
    <property type="entry name" value="NPC1_MLD"/>
    <property type="match status" value="1"/>
</dbReference>
<keyword evidence="8" id="KW-0445">Lipid transport</keyword>
<keyword evidence="7 16" id="KW-1133">Transmembrane helix</keyword>
<keyword evidence="5 16" id="KW-0812">Transmembrane</keyword>
<comment type="caution">
    <text evidence="19">The sequence shown here is derived from an EMBL/GenBank/DDBJ whole genome shotgun (WGS) entry which is preliminary data.</text>
</comment>
<dbReference type="InterPro" id="IPR053958">
    <property type="entry name" value="HMGCR/SNAP/NPC1-like_SSD"/>
</dbReference>
<dbReference type="GO" id="GO:0015485">
    <property type="term" value="F:cholesterol binding"/>
    <property type="evidence" value="ECO:0007669"/>
    <property type="project" value="TreeGrafter"/>
</dbReference>
<evidence type="ECO:0000259" key="18">
    <source>
        <dbReference type="PROSITE" id="PS50156"/>
    </source>
</evidence>
<feature type="signal peptide" evidence="17">
    <location>
        <begin position="1"/>
        <end position="27"/>
    </location>
</feature>
<evidence type="ECO:0000256" key="15">
    <source>
        <dbReference type="ARBA" id="ARBA00034049"/>
    </source>
</evidence>
<dbReference type="EMBL" id="CADEBD010000294">
    <property type="protein sequence ID" value="CAB3234360.1"/>
    <property type="molecule type" value="Genomic_DNA"/>
</dbReference>
<evidence type="ECO:0000256" key="8">
    <source>
        <dbReference type="ARBA" id="ARBA00023055"/>
    </source>
</evidence>
<accession>A0A8S0ZNI5</accession>
<evidence type="ECO:0000256" key="6">
    <source>
        <dbReference type="ARBA" id="ARBA00022729"/>
    </source>
</evidence>
<dbReference type="SUPFAM" id="SSF82866">
    <property type="entry name" value="Multidrug efflux transporter AcrB transmembrane domain"/>
    <property type="match status" value="2"/>
</dbReference>
<dbReference type="PANTHER" id="PTHR45727">
    <property type="entry name" value="NPC INTRACELLULAR CHOLESTEROL TRANSPORTER 1"/>
    <property type="match status" value="1"/>
</dbReference>
<feature type="chain" id="PRO_5035902016" description="SSD domain-containing protein" evidence="17">
    <location>
        <begin position="28"/>
        <end position="1953"/>
    </location>
</feature>
<feature type="transmembrane region" description="Helical" evidence="16">
    <location>
        <begin position="1869"/>
        <end position="1887"/>
    </location>
</feature>
<evidence type="ECO:0000256" key="12">
    <source>
        <dbReference type="ARBA" id="ARBA00023166"/>
    </source>
</evidence>
<evidence type="ECO:0000256" key="3">
    <source>
        <dbReference type="ARBA" id="ARBA00022448"/>
    </source>
</evidence>
<feature type="transmembrane region" description="Helical" evidence="16">
    <location>
        <begin position="686"/>
        <end position="710"/>
    </location>
</feature>
<evidence type="ECO:0000256" key="9">
    <source>
        <dbReference type="ARBA" id="ARBA00023098"/>
    </source>
</evidence>
<evidence type="ECO:0000256" key="7">
    <source>
        <dbReference type="ARBA" id="ARBA00022989"/>
    </source>
</evidence>
<comment type="similarity">
    <text evidence="2">Belongs to the patched family.</text>
</comment>
<comment type="subcellular location">
    <subcellularLocation>
        <location evidence="1">Endomembrane system</location>
        <topology evidence="1">Multi-pass membrane protein</topology>
    </subcellularLocation>
</comment>
<sequence length="1953" mass="217285">MARDRGLLKRFLLVFVECLFTLQLVEYIPSAAAEGHCVWYGMCKIDKIYGKSTYCSYNGTALPIEDTGRSIIEKYCPAIAKGGLSCCNGEQLISMSEKIKFAENILGRCPSCMDNFLQHICGMTCGVNQSEYIDPVIDPFNATHHQVSAIRYFLSMEYMQATYDSCAQVQFPSTNQVALDLMCGNYGSEYCTPYRWFEFMGDVNVPQVPFQVNYTTEPDPAKSLTPYNPVTRPCNIGPPGQPGCSCLDCSASCPTPPPRPPPPKPFSIGGADGYAVIMAIVFVIFSTLFLSGVFCCNQQENTVEGWARGAAARRGGGPETSPLHSHRASVASENNQEMATNPNSAGWTIDQPDGVGEATFLEKLGAETETRMEDFFQWWGYNMACRPWLVLFVGLCIVVGLGHGIKYMQVTTNPVELWAAPNSRSRVERDYFDSHFDPFYRTEMLIITSKDLPPIEHQTPSGNISFGPVFNSNFMLDVLDLQNKILALGNETGIEDICFAPLSSPFSGPVTPDQCAIMTVWGWFKNDVENFDTEDNSYLDTILACSKNPFLEDCLSNYKGPVLPSVVLGGFLKPGEPLTKASRFHEAKALILTFLVNNKNDKQKLGPMLRWEKEFITFMKNYTETQMPPYMDIAYTSERSIEDELDRESQSDVSTILVSYFIMFAYIAISLGRFTSFSRLLIDSKVTLGLGGVFIVLASVVCSVGIFGFAGVSATLIIIEVIPFLVLAVGVDNIFILVQTNQREGRRPNETVAEHIGRTLGQVGPSMFLTSASESVCFFLGALSDMPAVRAFALYAGAALLVDFLLQVTCFVALLAIDTHRQNANRSVQCSTFSTARHFLLQVTCFVALLAIDTHRQNANRSVQCSTFSTARHFLLQVTCFVALLAIDTHRQNANRSVQCSTFSTARHFLLQVTCFVALLAIDTHRQNANRSVQCSTFSTARHFLLQVTCFVALLAIDTHRQNANRSVQCSTFSTARHFLLQVTCFVALLAIDTHRQNANRSVQCSTFSTARHFLLQVTCFVALLAIDTHRQNANRSVQCSTFSTARHFLLQVTCFVALLAIDTHRQNANRSVQCSTFSTARHFLLQVTCFVALLAIDTHRQNANRSVQCSTFSTARHFLLQVTCFVALLAIDTHRQNANRSVQCSTFSTARHFLLQVTCFVALLAIDTHRQNANRSVQCSTFSTARHFLLQVTCFVALLAIDTHRQNANRSVQCSTFSTARHFLLQVTCFVALLAIDTHRQNANRSVQCSTFSTARHFLLQVTCFVALLAIDTHRQNANRSVQCSTFSTARHFLLQVTCFVALLAIDTHRQNANRSVQCSTFSTARHFLLQVTCFVALLAIDTHRQNANRSVQCSTFSTARHFLLQVTCFVALLAIDTHRQNANRSVQCSTFSTARHFLLQVTCFVALLAIDTHRQNANRSVQCSTFSTARHFLLQVTCFVALLAIDTHRQNANRFDVFCCVQGTKAETGTEIGEGGLYNVFKHVYAPFVMKREVRAAVMIIFFAWLCSSVAVAPHIEIGLDQELSMPQDSFQLKYFQFLNRYLNIGPPVFFVVTEGLDYSDRKTQNMICGSRYCRPDSVSMQLYTAYLNQNETYIAQPPNSWLDDFFDWSSLSSSCCKYFPSNSSFCPSENIGDCKFCNISLKGEEKRPNASDFRHYVPFFLQDNPSPDAGCVKGGHAAYGQAVNYKVVNKTSSKIGATYFQGYHTVLKSSHDYYSSLRAARDVAANLTETLNKNLREQGKNTTVNVFPYSVFYVFYEQYLTMWPDTLKSMGISVLSIFIVTFLLMGFDLFSALVVVITITMIVVNLGGLMYWWGISLNAVSLVNLVMAVGIAVEFCSHIVHSFSVAGGGSRVARATEALTRMGSSVLSGITLTKFGGIIVLGTAKSQIFQVFYFRMYLGIVVLGAAHGLIFLPVMLSYIGSPVNKQKLANQMLRGKDMAVAETSLTRVRL</sequence>
<evidence type="ECO:0000256" key="13">
    <source>
        <dbReference type="ARBA" id="ARBA00023180"/>
    </source>
</evidence>
<comment type="catalytic activity">
    <reaction evidence="15">
        <text>cholesterol(in) = cholesterol(out)</text>
        <dbReference type="Rhea" id="RHEA:39747"/>
        <dbReference type="ChEBI" id="CHEBI:16113"/>
    </reaction>
</comment>
<gene>
    <name evidence="19" type="ORF">APLA_LOCUS6574</name>
</gene>
<dbReference type="InterPro" id="IPR000731">
    <property type="entry name" value="SSD"/>
</dbReference>
<evidence type="ECO:0000256" key="5">
    <source>
        <dbReference type="ARBA" id="ARBA00022692"/>
    </source>
</evidence>
<dbReference type="GO" id="GO:0030301">
    <property type="term" value="P:cholesterol transport"/>
    <property type="evidence" value="ECO:0007669"/>
    <property type="project" value="UniProtKB-ARBA"/>
</dbReference>
<dbReference type="Proteomes" id="UP000494256">
    <property type="component" value="Unassembled WGS sequence"/>
</dbReference>
<evidence type="ECO:0000256" key="17">
    <source>
        <dbReference type="SAM" id="SignalP"/>
    </source>
</evidence>
<feature type="transmembrane region" description="Helical" evidence="16">
    <location>
        <begin position="716"/>
        <end position="738"/>
    </location>
</feature>
<dbReference type="GO" id="GO:0012505">
    <property type="term" value="C:endomembrane system"/>
    <property type="evidence" value="ECO:0007669"/>
    <property type="project" value="UniProtKB-SubCell"/>
</dbReference>
<keyword evidence="12" id="KW-1207">Sterol metabolism</keyword>
<keyword evidence="3" id="KW-0813">Transport</keyword>
<dbReference type="GO" id="GO:0008203">
    <property type="term" value="P:cholesterol metabolic process"/>
    <property type="evidence" value="ECO:0007669"/>
    <property type="project" value="UniProtKB-KW"/>
</dbReference>
<feature type="transmembrane region" description="Helical" evidence="16">
    <location>
        <begin position="657"/>
        <end position="674"/>
    </location>
</feature>
<feature type="transmembrane region" description="Helical" evidence="16">
    <location>
        <begin position="1773"/>
        <end position="1790"/>
    </location>
</feature>
<keyword evidence="9" id="KW-0443">Lipid metabolism</keyword>
<keyword evidence="6 17" id="KW-0732">Signal</keyword>
<dbReference type="GO" id="GO:0030299">
    <property type="term" value="P:intestinal cholesterol absorption"/>
    <property type="evidence" value="ECO:0007669"/>
    <property type="project" value="TreeGrafter"/>
</dbReference>
<organism evidence="19 20">
    <name type="scientific">Arctia plantaginis</name>
    <name type="common">Wood tiger moth</name>
    <name type="synonym">Phalaena plantaginis</name>
    <dbReference type="NCBI Taxonomy" id="874455"/>
    <lineage>
        <taxon>Eukaryota</taxon>
        <taxon>Metazoa</taxon>
        <taxon>Ecdysozoa</taxon>
        <taxon>Arthropoda</taxon>
        <taxon>Hexapoda</taxon>
        <taxon>Insecta</taxon>
        <taxon>Pterygota</taxon>
        <taxon>Neoptera</taxon>
        <taxon>Endopterygota</taxon>
        <taxon>Lepidoptera</taxon>
        <taxon>Glossata</taxon>
        <taxon>Ditrysia</taxon>
        <taxon>Noctuoidea</taxon>
        <taxon>Erebidae</taxon>
        <taxon>Arctiinae</taxon>
        <taxon>Arctia</taxon>
    </lineage>
</organism>
<evidence type="ECO:0000313" key="19">
    <source>
        <dbReference type="EMBL" id="CAB3234360.1"/>
    </source>
</evidence>
<reference evidence="19 20" key="1">
    <citation type="submission" date="2020-04" db="EMBL/GenBank/DDBJ databases">
        <authorList>
            <person name="Wallbank WR R."/>
            <person name="Pardo Diaz C."/>
            <person name="Kozak K."/>
            <person name="Martin S."/>
            <person name="Jiggins C."/>
            <person name="Moest M."/>
            <person name="Warren A I."/>
            <person name="Byers J.R.P. K."/>
            <person name="Montejo-Kovacevich G."/>
            <person name="Yen C E."/>
        </authorList>
    </citation>
    <scope>NUCLEOTIDE SEQUENCE [LARGE SCALE GENOMIC DNA]</scope>
</reference>
<dbReference type="Gene3D" id="1.20.1640.10">
    <property type="entry name" value="Multidrug efflux transporter AcrB transmembrane domain"/>
    <property type="match status" value="2"/>
</dbReference>
<feature type="transmembrane region" description="Helical" evidence="16">
    <location>
        <begin position="1899"/>
        <end position="1922"/>
    </location>
</feature>
<evidence type="ECO:0000256" key="1">
    <source>
        <dbReference type="ARBA" id="ARBA00004127"/>
    </source>
</evidence>
<evidence type="ECO:0000256" key="2">
    <source>
        <dbReference type="ARBA" id="ARBA00005585"/>
    </source>
</evidence>
<dbReference type="PANTHER" id="PTHR45727:SF2">
    <property type="entry name" value="NPC INTRACELLULAR CHOLESTEROL TRANSPORTER 1"/>
    <property type="match status" value="1"/>
</dbReference>
<dbReference type="Pfam" id="PF12349">
    <property type="entry name" value="Sterol-sensing"/>
    <property type="match status" value="2"/>
</dbReference>
<feature type="domain" description="SSD" evidence="18">
    <location>
        <begin position="652"/>
        <end position="817"/>
    </location>
</feature>
<proteinExistence type="inferred from homology"/>
<evidence type="ECO:0000256" key="4">
    <source>
        <dbReference type="ARBA" id="ARBA00022548"/>
    </source>
</evidence>
<evidence type="ECO:0000256" key="14">
    <source>
        <dbReference type="ARBA" id="ARBA00023221"/>
    </source>
</evidence>
<keyword evidence="11" id="KW-1015">Disulfide bond</keyword>
<dbReference type="OrthoDB" id="19606at2759"/>
<dbReference type="PROSITE" id="PS50156">
    <property type="entry name" value="SSD"/>
    <property type="match status" value="1"/>
</dbReference>
<evidence type="ECO:0000256" key="11">
    <source>
        <dbReference type="ARBA" id="ARBA00023157"/>
    </source>
</evidence>
<protein>
    <recommendedName>
        <fullName evidence="18">SSD domain-containing protein</fullName>
    </recommendedName>
</protein>
<dbReference type="Pfam" id="PF16414">
    <property type="entry name" value="NPC1_N"/>
    <property type="match status" value="1"/>
</dbReference>
<dbReference type="FunFam" id="1.20.1640.10:FF:000008">
    <property type="entry name" value="NPC intracellular cholesterol transporter 1"/>
    <property type="match status" value="1"/>
</dbReference>
<evidence type="ECO:0000313" key="20">
    <source>
        <dbReference type="Proteomes" id="UP000494256"/>
    </source>
</evidence>
<keyword evidence="10 16" id="KW-0472">Membrane</keyword>
<dbReference type="InterPro" id="IPR032190">
    <property type="entry name" value="NPC1_N"/>
</dbReference>
<dbReference type="InterPro" id="IPR053956">
    <property type="entry name" value="NPC1_MLD"/>
</dbReference>
<evidence type="ECO:0000256" key="10">
    <source>
        <dbReference type="ARBA" id="ARBA00023136"/>
    </source>
</evidence>
<keyword evidence="4" id="KW-0153">Cholesterol metabolism</keyword>
<feature type="transmembrane region" description="Helical" evidence="16">
    <location>
        <begin position="1796"/>
        <end position="1816"/>
    </location>
</feature>
<dbReference type="FunFam" id="1.20.1640.10:FF:000010">
    <property type="entry name" value="NPC intracellular cholesterol transporter 1"/>
    <property type="match status" value="1"/>
</dbReference>
<feature type="transmembrane region" description="Helical" evidence="16">
    <location>
        <begin position="1828"/>
        <end position="1849"/>
    </location>
</feature>
<keyword evidence="13" id="KW-0325">Glycoprotein</keyword>
<feature type="transmembrane region" description="Helical" evidence="16">
    <location>
        <begin position="388"/>
        <end position="405"/>
    </location>
</feature>
<feature type="transmembrane region" description="Helical" evidence="16">
    <location>
        <begin position="273"/>
        <end position="296"/>
    </location>
</feature>
<dbReference type="GO" id="GO:0042632">
    <property type="term" value="P:cholesterol homeostasis"/>
    <property type="evidence" value="ECO:0007669"/>
    <property type="project" value="TreeGrafter"/>
</dbReference>
<name>A0A8S0ZNI5_ARCPL</name>
<keyword evidence="14" id="KW-0753">Steroid metabolism</keyword>